<sequence length="186" mass="21697">MEPERTYYYSFRLKRSRQTQLYSGFTPFRKQQITGQESPFFTIPGIFQDRTRIQREKQHIFQPQEKRVRPNVPEGVGLGERSTQEPEIVLNNSRISSPIYRNITPTQNEHNVVTPESNLSSDRLGLQVSQSAVQNQEKFDELHRSNVRLQELTTLQEETIKSIKESCAKLSKASEKTNKRPNLVFE</sequence>
<evidence type="ECO:0000313" key="2">
    <source>
        <dbReference type="Proteomes" id="UP000765509"/>
    </source>
</evidence>
<organism evidence="1 2">
    <name type="scientific">Austropuccinia psidii MF-1</name>
    <dbReference type="NCBI Taxonomy" id="1389203"/>
    <lineage>
        <taxon>Eukaryota</taxon>
        <taxon>Fungi</taxon>
        <taxon>Dikarya</taxon>
        <taxon>Basidiomycota</taxon>
        <taxon>Pucciniomycotina</taxon>
        <taxon>Pucciniomycetes</taxon>
        <taxon>Pucciniales</taxon>
        <taxon>Sphaerophragmiaceae</taxon>
        <taxon>Austropuccinia</taxon>
    </lineage>
</organism>
<protein>
    <submittedName>
        <fullName evidence="1">Uncharacterized protein</fullName>
    </submittedName>
</protein>
<dbReference type="AlphaFoldDB" id="A0A9Q3H4S1"/>
<dbReference type="Proteomes" id="UP000765509">
    <property type="component" value="Unassembled WGS sequence"/>
</dbReference>
<comment type="caution">
    <text evidence="1">The sequence shown here is derived from an EMBL/GenBank/DDBJ whole genome shotgun (WGS) entry which is preliminary data.</text>
</comment>
<keyword evidence="2" id="KW-1185">Reference proteome</keyword>
<gene>
    <name evidence="1" type="ORF">O181_030991</name>
</gene>
<evidence type="ECO:0000313" key="1">
    <source>
        <dbReference type="EMBL" id="MBW0491276.1"/>
    </source>
</evidence>
<reference evidence="1" key="1">
    <citation type="submission" date="2021-03" db="EMBL/GenBank/DDBJ databases">
        <title>Draft genome sequence of rust myrtle Austropuccinia psidii MF-1, a brazilian biotype.</title>
        <authorList>
            <person name="Quecine M.C."/>
            <person name="Pachon D.M.R."/>
            <person name="Bonatelli M.L."/>
            <person name="Correr F.H."/>
            <person name="Franceschini L.M."/>
            <person name="Leite T.F."/>
            <person name="Margarido G.R.A."/>
            <person name="Almeida C.A."/>
            <person name="Ferrarezi J.A."/>
            <person name="Labate C.A."/>
        </authorList>
    </citation>
    <scope>NUCLEOTIDE SEQUENCE</scope>
    <source>
        <strain evidence="1">MF-1</strain>
    </source>
</reference>
<name>A0A9Q3H4S1_9BASI</name>
<proteinExistence type="predicted"/>
<accession>A0A9Q3H4S1</accession>
<dbReference type="EMBL" id="AVOT02010993">
    <property type="protein sequence ID" value="MBW0491276.1"/>
    <property type="molecule type" value="Genomic_DNA"/>
</dbReference>